<proteinExistence type="predicted"/>
<dbReference type="InterPro" id="IPR025689">
    <property type="entry name" value="Spore_YtrH"/>
</dbReference>
<evidence type="ECO:0000256" key="1">
    <source>
        <dbReference type="SAM" id="Phobius"/>
    </source>
</evidence>
<dbReference type="Proteomes" id="UP000293142">
    <property type="component" value="Unassembled WGS sequence"/>
</dbReference>
<keyword evidence="1" id="KW-0812">Transmembrane</keyword>
<accession>A0A4Q9DPA6</accession>
<evidence type="ECO:0000313" key="2">
    <source>
        <dbReference type="EMBL" id="TBL75058.1"/>
    </source>
</evidence>
<gene>
    <name evidence="2" type="ORF">EYB31_23895</name>
</gene>
<comment type="caution">
    <text evidence="2">The sequence shown here is derived from an EMBL/GenBank/DDBJ whole genome shotgun (WGS) entry which is preliminary data.</text>
</comment>
<keyword evidence="3" id="KW-1185">Reference proteome</keyword>
<reference evidence="2 3" key="1">
    <citation type="submission" date="2019-02" db="EMBL/GenBank/DDBJ databases">
        <title>Paenibacillus sp. nov., isolated from surface-sterilized tissue of Thalictrum simplex L.</title>
        <authorList>
            <person name="Tuo L."/>
        </authorList>
    </citation>
    <scope>NUCLEOTIDE SEQUENCE [LARGE SCALE GENOMIC DNA]</scope>
    <source>
        <strain evidence="2 3">N2SHLJ1</strain>
    </source>
</reference>
<keyword evidence="1" id="KW-1133">Transmembrane helix</keyword>
<keyword evidence="1" id="KW-0472">Membrane</keyword>
<feature type="transmembrane region" description="Helical" evidence="1">
    <location>
        <begin position="12"/>
        <end position="34"/>
    </location>
</feature>
<sequence length="110" mass="11702">MSLFWIKMTECFFVAFGAVVGGTMLSGIGAVLILEPPSNTMLRISENIKIWALVAAVGGTIDPLRVIESHFLDGHISPAIKQILFFVSAFTGAQMGTSLIQWICKGGGAS</sequence>
<organism evidence="2 3">
    <name type="scientific">Paenibacillus thalictri</name>
    <dbReference type="NCBI Taxonomy" id="2527873"/>
    <lineage>
        <taxon>Bacteria</taxon>
        <taxon>Bacillati</taxon>
        <taxon>Bacillota</taxon>
        <taxon>Bacilli</taxon>
        <taxon>Bacillales</taxon>
        <taxon>Paenibacillaceae</taxon>
        <taxon>Paenibacillus</taxon>
    </lineage>
</organism>
<dbReference type="RefSeq" id="WP_131015953.1">
    <property type="nucleotide sequence ID" value="NZ_SIRE01000018.1"/>
</dbReference>
<evidence type="ECO:0000313" key="3">
    <source>
        <dbReference type="Proteomes" id="UP000293142"/>
    </source>
</evidence>
<protein>
    <submittedName>
        <fullName evidence="2">Sporulation protein</fullName>
    </submittedName>
</protein>
<dbReference type="EMBL" id="SIRE01000018">
    <property type="protein sequence ID" value="TBL75058.1"/>
    <property type="molecule type" value="Genomic_DNA"/>
</dbReference>
<dbReference type="Pfam" id="PF14034">
    <property type="entry name" value="Spore_YtrH"/>
    <property type="match status" value="1"/>
</dbReference>
<dbReference type="AlphaFoldDB" id="A0A4Q9DPA6"/>
<dbReference type="OrthoDB" id="2381692at2"/>
<name>A0A4Q9DPA6_9BACL</name>